<evidence type="ECO:0000256" key="10">
    <source>
        <dbReference type="PROSITE-ProRule" id="PRU00700"/>
    </source>
</evidence>
<evidence type="ECO:0000256" key="8">
    <source>
        <dbReference type="PIRSR" id="PIRSR611612-51"/>
    </source>
</evidence>
<comment type="PTM">
    <text evidence="5">Carboxylation allows a single lysine to coordinate two nickel ions.</text>
</comment>
<evidence type="ECO:0000256" key="6">
    <source>
        <dbReference type="NCBIfam" id="TIGR01792"/>
    </source>
</evidence>
<dbReference type="UniPathway" id="UPA00258">
    <property type="reaction ID" value="UER00370"/>
</dbReference>
<evidence type="ECO:0000313" key="14">
    <source>
        <dbReference type="EMBL" id="TPE53110.1"/>
    </source>
</evidence>
<comment type="caution">
    <text evidence="14">The sequence shown here is derived from an EMBL/GenBank/DDBJ whole genome shotgun (WGS) entry which is preliminary data.</text>
</comment>
<dbReference type="GO" id="GO:0016151">
    <property type="term" value="F:nickel cation binding"/>
    <property type="evidence" value="ECO:0007669"/>
    <property type="project" value="UniProtKB-UniRule"/>
</dbReference>
<keyword evidence="2 5" id="KW-0533">Nickel</keyword>
<dbReference type="GO" id="GO:0005737">
    <property type="term" value="C:cytoplasm"/>
    <property type="evidence" value="ECO:0007669"/>
    <property type="project" value="UniProtKB-SubCell"/>
</dbReference>
<dbReference type="SUPFAM" id="SSF51338">
    <property type="entry name" value="Composite domain of metallo-dependent hydrolases"/>
    <property type="match status" value="2"/>
</dbReference>
<evidence type="ECO:0000256" key="11">
    <source>
        <dbReference type="RuleBase" id="RU000510"/>
    </source>
</evidence>
<dbReference type="PROSITE" id="PS00145">
    <property type="entry name" value="UREASE_2"/>
    <property type="match status" value="1"/>
</dbReference>
<dbReference type="OrthoDB" id="9802793at2"/>
<dbReference type="SUPFAM" id="SSF51556">
    <property type="entry name" value="Metallo-dependent hydrolases"/>
    <property type="match status" value="1"/>
</dbReference>
<dbReference type="PROSITE" id="PS51368">
    <property type="entry name" value="UREASE_3"/>
    <property type="match status" value="1"/>
</dbReference>
<dbReference type="AlphaFoldDB" id="A0A501WXD2"/>
<comment type="catalytic activity">
    <reaction evidence="5 11">
        <text>urea + 2 H2O + H(+) = hydrogencarbonate + 2 NH4(+)</text>
        <dbReference type="Rhea" id="RHEA:20557"/>
        <dbReference type="ChEBI" id="CHEBI:15377"/>
        <dbReference type="ChEBI" id="CHEBI:15378"/>
        <dbReference type="ChEBI" id="CHEBI:16199"/>
        <dbReference type="ChEBI" id="CHEBI:17544"/>
        <dbReference type="ChEBI" id="CHEBI:28938"/>
        <dbReference type="EC" id="3.5.1.5"/>
    </reaction>
</comment>
<feature type="binding site" description="via carbamate group" evidence="5 8">
    <location>
        <position position="219"/>
    </location>
    <ligand>
        <name>Ni(2+)</name>
        <dbReference type="ChEBI" id="CHEBI:49786"/>
        <label>1</label>
    </ligand>
</feature>
<dbReference type="GO" id="GO:0009039">
    <property type="term" value="F:urease activity"/>
    <property type="evidence" value="ECO:0007669"/>
    <property type="project" value="UniProtKB-UniRule"/>
</dbReference>
<dbReference type="PANTHER" id="PTHR43440">
    <property type="entry name" value="UREASE"/>
    <property type="match status" value="1"/>
</dbReference>
<comment type="pathway">
    <text evidence="1 5">Nitrogen metabolism; urea degradation; CO(2) and NH(3) from urea (urease route): step 1/1.</text>
</comment>
<dbReference type="RefSeq" id="WP_140452732.1">
    <property type="nucleotide sequence ID" value="NZ_VFRP01000002.1"/>
</dbReference>
<dbReference type="CDD" id="cd00375">
    <property type="entry name" value="Urease_alpha"/>
    <property type="match status" value="1"/>
</dbReference>
<dbReference type="Gene3D" id="3.20.20.140">
    <property type="entry name" value="Metal-dependent hydrolases"/>
    <property type="match status" value="1"/>
</dbReference>
<dbReference type="Pfam" id="PF00449">
    <property type="entry name" value="Urease_alpha"/>
    <property type="match status" value="1"/>
</dbReference>
<dbReference type="InterPro" id="IPR032466">
    <property type="entry name" value="Metal_Hydrolase"/>
</dbReference>
<feature type="binding site" evidence="5 8">
    <location>
        <position position="136"/>
    </location>
    <ligand>
        <name>Ni(2+)</name>
        <dbReference type="ChEBI" id="CHEBI:49786"/>
        <label>1</label>
    </ligand>
</feature>
<evidence type="ECO:0000256" key="2">
    <source>
        <dbReference type="ARBA" id="ARBA00022596"/>
    </source>
</evidence>
<feature type="domain" description="Urease" evidence="13">
    <location>
        <begin position="131"/>
        <end position="570"/>
    </location>
</feature>
<feature type="binding site" evidence="5 8">
    <location>
        <position position="138"/>
    </location>
    <ligand>
        <name>Ni(2+)</name>
        <dbReference type="ChEBI" id="CHEBI:49786"/>
        <label>1</label>
    </ligand>
</feature>
<evidence type="ECO:0000256" key="5">
    <source>
        <dbReference type="HAMAP-Rule" id="MF_01953"/>
    </source>
</evidence>
<dbReference type="NCBIfam" id="TIGR01792">
    <property type="entry name" value="urease_alph"/>
    <property type="match status" value="1"/>
</dbReference>
<comment type="subcellular location">
    <subcellularLocation>
        <location evidence="5 10">Cytoplasm</location>
    </subcellularLocation>
</comment>
<dbReference type="InterPro" id="IPR017951">
    <property type="entry name" value="Urease_asu_c"/>
</dbReference>
<dbReference type="HAMAP" id="MF_01953">
    <property type="entry name" value="Urease_alpha"/>
    <property type="match status" value="1"/>
</dbReference>
<feature type="binding site" evidence="5 8">
    <location>
        <position position="274"/>
    </location>
    <ligand>
        <name>Ni(2+)</name>
        <dbReference type="ChEBI" id="CHEBI:49786"/>
        <label>2</label>
    </ligand>
</feature>
<evidence type="ECO:0000256" key="9">
    <source>
        <dbReference type="PIRSR" id="PIRSR611612-52"/>
    </source>
</evidence>
<keyword evidence="15" id="KW-1185">Reference proteome</keyword>
<dbReference type="InterPro" id="IPR005848">
    <property type="entry name" value="Urease_asu"/>
</dbReference>
<dbReference type="InterPro" id="IPR006680">
    <property type="entry name" value="Amidohydro-rel"/>
</dbReference>
<feature type="active site" description="Proton donor" evidence="5 9">
    <location>
        <position position="322"/>
    </location>
</feature>
<dbReference type="PROSITE" id="PS01120">
    <property type="entry name" value="UREASE_1"/>
    <property type="match status" value="1"/>
</dbReference>
<evidence type="ECO:0000313" key="15">
    <source>
        <dbReference type="Proteomes" id="UP000319255"/>
    </source>
</evidence>
<evidence type="ECO:0000256" key="12">
    <source>
        <dbReference type="RuleBase" id="RU004158"/>
    </source>
</evidence>
<comment type="subunit">
    <text evidence="5">Heterotrimer of UreA (gamma), UreB (beta) and UreC (alpha) subunits. Three heterotrimers associate to form the active enzyme.</text>
</comment>
<comment type="PTM">
    <text evidence="7">Carbamylation allows a single lysine to coordinate two nickel ions.</text>
</comment>
<proteinExistence type="inferred from homology"/>
<dbReference type="EC" id="3.5.1.5" evidence="5 6"/>
<keyword evidence="3 5" id="KW-0479">Metal-binding</keyword>
<keyword evidence="4 5" id="KW-0378">Hydrolase</keyword>
<accession>A0A501WXD2</accession>
<dbReference type="InterPro" id="IPR050112">
    <property type="entry name" value="Urease_alpha_subunit"/>
</dbReference>
<name>A0A501WXD2_9RHOB</name>
<dbReference type="PRINTS" id="PR01752">
    <property type="entry name" value="UREASE"/>
</dbReference>
<evidence type="ECO:0000256" key="4">
    <source>
        <dbReference type="ARBA" id="ARBA00022801"/>
    </source>
</evidence>
<organism evidence="14 15">
    <name type="scientific">Amaricoccus solimangrovi</name>
    <dbReference type="NCBI Taxonomy" id="2589815"/>
    <lineage>
        <taxon>Bacteria</taxon>
        <taxon>Pseudomonadati</taxon>
        <taxon>Pseudomonadota</taxon>
        <taxon>Alphaproteobacteria</taxon>
        <taxon>Rhodobacterales</taxon>
        <taxon>Paracoccaceae</taxon>
        <taxon>Amaricoccus</taxon>
    </lineage>
</organism>
<evidence type="ECO:0000259" key="13">
    <source>
        <dbReference type="PROSITE" id="PS51368"/>
    </source>
</evidence>
<sequence>MPQKISRAAYADMYGPTTGDRLRLADTDLFIEVERDLTTYGEEVKFGGGKVIRDGMGQSQATRAEGAADTVITNALILDWSGIYKADVAIRDGRIAALGKAGNPDTQPGVDIVIGPGTEIIAGEGRILTAGGFDAHIHFICPQQIEDALHAGLTTMLGGGTGPAHGTLATTCTPGPWHIGRMMQAVDGVPMNIGIAGKGNASLPGALVEMVEGGACALKLHEDWGTTPAAIDCCLSVADDMDVQVMIHTDTLNESGFVEDTIAAFKGRTIHAFHTEGAGGGHAPDILKVAGLPNVIPSSTNPTRPYTVNTLEEHLDMLMVCHHLDKSIPEDVAFAESRIRKETIAAEDILHDMGALSIISSDSQAMGRIGEVIIRTWQTAHKMKTQRGRLPEETGDNDNARVKRYVAKYTINPAIAHGVSRDIGSIEPGKRADLVLWSPAFFGVKPEMVLMGGVIVVAQMGDPNASIPTPQPVYTRPMWGAMGRSVERNAVIFTSAAAAASDLRGRLGLAKEMLPVENTRGGIGKAAMKLNDACPVLEIDPETYEVRADGELLTCEPARELPMAQRYFLF</sequence>
<evidence type="ECO:0000256" key="3">
    <source>
        <dbReference type="ARBA" id="ARBA00022723"/>
    </source>
</evidence>
<dbReference type="InterPro" id="IPR011612">
    <property type="entry name" value="Urease_alpha_N_dom"/>
</dbReference>
<feature type="binding site" evidence="5 10">
    <location>
        <position position="221"/>
    </location>
    <ligand>
        <name>substrate</name>
    </ligand>
</feature>
<comment type="similarity">
    <text evidence="5 12">Belongs to the metallo-dependent hydrolases superfamily. Urease alpha subunit family.</text>
</comment>
<protein>
    <recommendedName>
        <fullName evidence="5 6">Urease subunit alpha</fullName>
        <ecNumber evidence="5 6">3.5.1.5</ecNumber>
    </recommendedName>
    <alternativeName>
        <fullName evidence="5">Urea amidohydrolase subunit alpha</fullName>
    </alternativeName>
</protein>
<dbReference type="NCBIfam" id="NF009685">
    <property type="entry name" value="PRK13206.1"/>
    <property type="match status" value="1"/>
</dbReference>
<evidence type="ECO:0000256" key="1">
    <source>
        <dbReference type="ARBA" id="ARBA00004897"/>
    </source>
</evidence>
<reference evidence="14 15" key="1">
    <citation type="submission" date="2019-06" db="EMBL/GenBank/DDBJ databases">
        <title>A novel bacterium of genus Amaricoccus, isolated from marine sediment.</title>
        <authorList>
            <person name="Huang H."/>
            <person name="Mo K."/>
            <person name="Hu Y."/>
        </authorList>
    </citation>
    <scope>NUCLEOTIDE SEQUENCE [LARGE SCALE GENOMIC DNA]</scope>
    <source>
        <strain evidence="14 15">HB172011</strain>
    </source>
</reference>
<feature type="binding site" evidence="5 8">
    <location>
        <position position="362"/>
    </location>
    <ligand>
        <name>Ni(2+)</name>
        <dbReference type="ChEBI" id="CHEBI:49786"/>
        <label>1</label>
    </ligand>
</feature>
<dbReference type="Proteomes" id="UP000319255">
    <property type="component" value="Unassembled WGS sequence"/>
</dbReference>
<dbReference type="InterPro" id="IPR011059">
    <property type="entry name" value="Metal-dep_hydrolase_composite"/>
</dbReference>
<dbReference type="Gene3D" id="2.30.40.10">
    <property type="entry name" value="Urease, subunit C, domain 1"/>
    <property type="match status" value="1"/>
</dbReference>
<dbReference type="InterPro" id="IPR029754">
    <property type="entry name" value="Urease_Ni-bd"/>
</dbReference>
<feature type="modified residue" description="N6-carboxylysine" evidence="5 7">
    <location>
        <position position="219"/>
    </location>
</feature>
<feature type="binding site" evidence="5 8">
    <location>
        <position position="248"/>
    </location>
    <ligand>
        <name>Ni(2+)</name>
        <dbReference type="ChEBI" id="CHEBI:49786"/>
        <label>2</label>
    </ligand>
</feature>
<dbReference type="EMBL" id="VFRP01000002">
    <property type="protein sequence ID" value="TPE53110.1"/>
    <property type="molecule type" value="Genomic_DNA"/>
</dbReference>
<evidence type="ECO:0000256" key="7">
    <source>
        <dbReference type="PIRSR" id="PIRSR611612-50"/>
    </source>
</evidence>
<dbReference type="GO" id="GO:0043419">
    <property type="term" value="P:urea catabolic process"/>
    <property type="evidence" value="ECO:0007669"/>
    <property type="project" value="UniProtKB-UniRule"/>
</dbReference>
<keyword evidence="5 10" id="KW-0963">Cytoplasm</keyword>
<dbReference type="PANTHER" id="PTHR43440:SF1">
    <property type="entry name" value="UREASE"/>
    <property type="match status" value="1"/>
</dbReference>
<feature type="binding site" description="via carbamate group" evidence="5 8">
    <location>
        <position position="219"/>
    </location>
    <ligand>
        <name>Ni(2+)</name>
        <dbReference type="ChEBI" id="CHEBI:49786"/>
        <label>2</label>
    </ligand>
</feature>
<comment type="cofactor">
    <cofactor evidence="5 8 11">
        <name>Ni cation</name>
        <dbReference type="ChEBI" id="CHEBI:25516"/>
    </cofactor>
    <text evidence="5 8 11">Binds 2 nickel ions per subunit.</text>
</comment>
<dbReference type="InterPro" id="IPR017950">
    <property type="entry name" value="Urease_AS"/>
</dbReference>
<dbReference type="NCBIfam" id="NF009686">
    <property type="entry name" value="PRK13207.1"/>
    <property type="match status" value="1"/>
</dbReference>
<dbReference type="Pfam" id="PF01979">
    <property type="entry name" value="Amidohydro_1"/>
    <property type="match status" value="1"/>
</dbReference>
<gene>
    <name evidence="5 14" type="primary">ureC</name>
    <name evidence="14" type="ORF">FJM51_03550</name>
</gene>